<feature type="compositionally biased region" description="Low complexity" evidence="1">
    <location>
        <begin position="1219"/>
        <end position="1229"/>
    </location>
</feature>
<feature type="region of interest" description="Disordered" evidence="1">
    <location>
        <begin position="1329"/>
        <end position="1388"/>
    </location>
</feature>
<feature type="compositionally biased region" description="Basic and acidic residues" evidence="1">
    <location>
        <begin position="793"/>
        <end position="848"/>
    </location>
</feature>
<keyword evidence="3" id="KW-1185">Reference proteome</keyword>
<dbReference type="EMBL" id="CAXAMM010039819">
    <property type="protein sequence ID" value="CAK9089252.1"/>
    <property type="molecule type" value="Genomic_DNA"/>
</dbReference>
<evidence type="ECO:0000313" key="2">
    <source>
        <dbReference type="EMBL" id="CAK9089252.1"/>
    </source>
</evidence>
<feature type="compositionally biased region" description="Basic and acidic residues" evidence="1">
    <location>
        <begin position="1349"/>
        <end position="1361"/>
    </location>
</feature>
<protein>
    <submittedName>
        <fullName evidence="2">Chloroplastic</fullName>
    </submittedName>
</protein>
<accession>A0ABP0QM16</accession>
<reference evidence="2 3" key="1">
    <citation type="submission" date="2024-02" db="EMBL/GenBank/DDBJ databases">
        <authorList>
            <person name="Chen Y."/>
            <person name="Shah S."/>
            <person name="Dougan E. K."/>
            <person name="Thang M."/>
            <person name="Chan C."/>
        </authorList>
    </citation>
    <scope>NUCLEOTIDE SEQUENCE [LARGE SCALE GENOMIC DNA]</scope>
</reference>
<comment type="caution">
    <text evidence="2">The sequence shown here is derived from an EMBL/GenBank/DDBJ whole genome shotgun (WGS) entry which is preliminary data.</text>
</comment>
<feature type="region of interest" description="Disordered" evidence="1">
    <location>
        <begin position="602"/>
        <end position="627"/>
    </location>
</feature>
<evidence type="ECO:0000256" key="1">
    <source>
        <dbReference type="SAM" id="MobiDB-lite"/>
    </source>
</evidence>
<gene>
    <name evidence="2" type="ORF">SCF082_LOCUS42122</name>
</gene>
<evidence type="ECO:0000313" key="3">
    <source>
        <dbReference type="Proteomes" id="UP001642464"/>
    </source>
</evidence>
<feature type="region of interest" description="Disordered" evidence="1">
    <location>
        <begin position="793"/>
        <end position="857"/>
    </location>
</feature>
<sequence>MGTAGVEYDIGRAPQIDVRALLNDTAADLHTKTAADKSNTAAALEDDTGDNLALVRREPEPGSEPETTATAVGDGHMQEGYRLSRLFPNSIHTSDMKHIADNLLSECLESMEMWESLLDGLRACEKLLAPPTMRERFQACCCDGNAMVEKQFATWSHSLKSLRWEAIELFTKELLALECPLRIHWCKKKFMSGNGDTHKSWHQSDSGVGINVEAIDRAISSPSFWGGVAMIHDLSFSVEFLGRWAEGCPCCEDALLEGKGVKRRRTKWLQHVKDANTTPCPFSGCRAVEIVRVVTRSVEGLHSHISRIFKRVCKRDKIMFSGPVDMFKLAAKSIADVVAPRRVQQSPATCGIVEIADSESDCEIKDKLELRFEMEADGENLLPLCVTELKENPVVCQAPKEDTLFGNYPIPTVPLFAEKVFFTITAGSMSRHTVAGERPEHFDFLAQQYQVCWASDCEVQVIACGAKKLKMELNQLCGLLRLRLPLLLLVPPTDLDALGDEAEIEALINHYSKINKDKFVKTEMKKRGWKLDKGPTPPTPPEVQALYEQIAGDGWAAWQVDGKPKYLGLASIGRELRKELEEDDCCVVSCAPAASSLLPRTTSAGAVAKPQPKPKQRNKVTPKMASSKVRKDTMKHFVAARPAAYSAIETGKQTLEEATNLYGTKDNAMEADGNIKVLSHRLTCLELLMDMEQSKSADKKSSRIFQLLEEDDFSSDQHWEQSHVQTWGYIEYVRQTMLDLQRTAEAVQALGEQHKEALNVVKEVAMAVSKSAKQWSSNVAALKKARDLEKKQLEKEEERQRKAEEKAQKSEAAKEKRRLEQEDKKRQKELEKEKKDKENADNTKEDKTKRRKKQTAEIEESDYAILKSVVNPDWPREFGLNVVDDAICLAAFIAKTSGRVPALARFRRSSVKKVLEALPGLDDELLAKIPKRIGKEINQFGADFKESFDKNPSKERMSRQADASSEILSMNTLIQEACDNLGEPTGLQLLDSQYVLEEADARYPTDEAAANKLYAKVNGISYTGDMISEIVRTLLNHDTLDFKVEFSLKDACIAASMPGDAQALRDLVQPKSNVAHPEHEDSNGEAEPNPMVFVKSAWPQLSLLADLGTPLQEEDIDQSESESLIVWVPADQRATPIFTSGGFSADHFGIKQPQPRNVPETIDQRQVLSERMSKMFGVPVLPRKLQQVKEEPVEGEQPQAVPPHDGPATPAAKTLPETPAAVPQQVQPAGQHGHLSGTAESQPATPAAKTLPETPATVPQQMQPVEQHGHLSGTAESQPATPAAKTLPETPATVPQQMQAVEQHGPLPGTADTRPATPAALAQHEHLPAAAKPQPANPAALQKKAVVHQKADAKPHDDDHGRKRKSAATDENQQKAKQGRMQIDESEL</sequence>
<feature type="non-terminal residue" evidence="2">
    <location>
        <position position="1388"/>
    </location>
</feature>
<feature type="region of interest" description="Disordered" evidence="1">
    <location>
        <begin position="1187"/>
        <end position="1293"/>
    </location>
</feature>
<organism evidence="2 3">
    <name type="scientific">Durusdinium trenchii</name>
    <dbReference type="NCBI Taxonomy" id="1381693"/>
    <lineage>
        <taxon>Eukaryota</taxon>
        <taxon>Sar</taxon>
        <taxon>Alveolata</taxon>
        <taxon>Dinophyceae</taxon>
        <taxon>Suessiales</taxon>
        <taxon>Symbiodiniaceae</taxon>
        <taxon>Durusdinium</taxon>
    </lineage>
</organism>
<proteinExistence type="predicted"/>
<feature type="compositionally biased region" description="Low complexity" evidence="1">
    <location>
        <begin position="1329"/>
        <end position="1344"/>
    </location>
</feature>
<name>A0ABP0QM16_9DINO</name>
<dbReference type="Proteomes" id="UP001642464">
    <property type="component" value="Unassembled WGS sequence"/>
</dbReference>